<evidence type="ECO:0000256" key="2">
    <source>
        <dbReference type="ARBA" id="ARBA00022475"/>
    </source>
</evidence>
<dbReference type="PANTHER" id="PTHR30250">
    <property type="entry name" value="PST FAMILY PREDICTED COLANIC ACID TRANSPORTER"/>
    <property type="match status" value="1"/>
</dbReference>
<sequence>MSIGQRLIKSSTIILVGTVVASLFSYLFNMLMGRMLGPIKYGELTALMSLLAIISVAGGAILTITMRYSGELYALKNYSAIKRLFWYFTRYLLIFGVALFALGAIFSRQIGEFFSISDNVAVIIILLSIVFSLIVVVSRGVLQGTQKFTAISIVGIVEMFSRFALGVILVKLGFELKGAVSALVLATAIGYISTLIPIRSIFIKAKKSTQRFVFNKKEMLSYSWPTLLASILLAVSINLDIILVKHYFPAEEAGLYAAVSTIGKIILYATGPIVSVMFPMISEQTAKKEKHYKIFLLSLTMTLVGALIILGIYVIAPGKVISILYGGTYASLYYLLPQVGVAVLFYALINLICNYFLAVKNFLFAWFFAIIILAQIIIVALWHPSIEAVVRVFITTNGVLALLLLGYYIYVKREQLLEYIRS</sequence>
<feature type="transmembrane region" description="Helical" evidence="6">
    <location>
        <begin position="294"/>
        <end position="315"/>
    </location>
</feature>
<reference evidence="7 8" key="1">
    <citation type="journal article" date="2016" name="Nat. Commun.">
        <title>Thousands of microbial genomes shed light on interconnected biogeochemical processes in an aquifer system.</title>
        <authorList>
            <person name="Anantharaman K."/>
            <person name="Brown C.T."/>
            <person name="Hug L.A."/>
            <person name="Sharon I."/>
            <person name="Castelle C.J."/>
            <person name="Probst A.J."/>
            <person name="Thomas B.C."/>
            <person name="Singh A."/>
            <person name="Wilkins M.J."/>
            <person name="Karaoz U."/>
            <person name="Brodie E.L."/>
            <person name="Williams K.H."/>
            <person name="Hubbard S.S."/>
            <person name="Banfield J.F."/>
        </authorList>
    </citation>
    <scope>NUCLEOTIDE SEQUENCE [LARGE SCALE GENOMIC DNA]</scope>
</reference>
<accession>A0A1F5E426</accession>
<dbReference type="STRING" id="1797472.A2215_00525"/>
<keyword evidence="2" id="KW-1003">Cell membrane</keyword>
<evidence type="ECO:0000256" key="4">
    <source>
        <dbReference type="ARBA" id="ARBA00022989"/>
    </source>
</evidence>
<evidence type="ECO:0000256" key="3">
    <source>
        <dbReference type="ARBA" id="ARBA00022692"/>
    </source>
</evidence>
<evidence type="ECO:0000256" key="6">
    <source>
        <dbReference type="SAM" id="Phobius"/>
    </source>
</evidence>
<keyword evidence="4 6" id="KW-1133">Transmembrane helix</keyword>
<feature type="transmembrane region" description="Helical" evidence="6">
    <location>
        <begin position="84"/>
        <end position="107"/>
    </location>
</feature>
<feature type="transmembrane region" description="Helical" evidence="6">
    <location>
        <begin position="150"/>
        <end position="174"/>
    </location>
</feature>
<feature type="transmembrane region" description="Helical" evidence="6">
    <location>
        <begin position="44"/>
        <end position="64"/>
    </location>
</feature>
<feature type="transmembrane region" description="Helical" evidence="6">
    <location>
        <begin position="12"/>
        <end position="32"/>
    </location>
</feature>
<feature type="transmembrane region" description="Helical" evidence="6">
    <location>
        <begin position="255"/>
        <end position="282"/>
    </location>
</feature>
<evidence type="ECO:0000256" key="5">
    <source>
        <dbReference type="ARBA" id="ARBA00023136"/>
    </source>
</evidence>
<organism evidence="7 8">
    <name type="scientific">Candidatus Berkelbacteria bacterium RIFOXYA2_FULL_43_10</name>
    <dbReference type="NCBI Taxonomy" id="1797472"/>
    <lineage>
        <taxon>Bacteria</taxon>
        <taxon>Candidatus Berkelbacteria</taxon>
    </lineage>
</organism>
<dbReference type="InterPro" id="IPR002797">
    <property type="entry name" value="Polysacc_synth"/>
</dbReference>
<keyword evidence="3 6" id="KW-0812">Transmembrane</keyword>
<dbReference type="InterPro" id="IPR050833">
    <property type="entry name" value="Poly_Biosynth_Transport"/>
</dbReference>
<feature type="transmembrane region" description="Helical" evidence="6">
    <location>
        <begin position="180"/>
        <end position="202"/>
    </location>
</feature>
<feature type="transmembrane region" description="Helical" evidence="6">
    <location>
        <begin position="364"/>
        <end position="382"/>
    </location>
</feature>
<dbReference type="GO" id="GO:0005886">
    <property type="term" value="C:plasma membrane"/>
    <property type="evidence" value="ECO:0007669"/>
    <property type="project" value="UniProtKB-SubCell"/>
</dbReference>
<proteinExistence type="predicted"/>
<feature type="transmembrane region" description="Helical" evidence="6">
    <location>
        <begin position="119"/>
        <end position="138"/>
    </location>
</feature>
<comment type="subcellular location">
    <subcellularLocation>
        <location evidence="1">Cell membrane</location>
        <topology evidence="1">Multi-pass membrane protein</topology>
    </subcellularLocation>
</comment>
<feature type="transmembrane region" description="Helical" evidence="6">
    <location>
        <begin position="222"/>
        <end position="243"/>
    </location>
</feature>
<dbReference type="AlphaFoldDB" id="A0A1F5E426"/>
<protein>
    <recommendedName>
        <fullName evidence="9">Polysaccharide biosynthesis protein C-terminal domain-containing protein</fullName>
    </recommendedName>
</protein>
<name>A0A1F5E426_9BACT</name>
<evidence type="ECO:0008006" key="9">
    <source>
        <dbReference type="Google" id="ProtNLM"/>
    </source>
</evidence>
<keyword evidence="5 6" id="KW-0472">Membrane</keyword>
<evidence type="ECO:0000256" key="1">
    <source>
        <dbReference type="ARBA" id="ARBA00004651"/>
    </source>
</evidence>
<evidence type="ECO:0000313" key="7">
    <source>
        <dbReference type="EMBL" id="OGD62080.1"/>
    </source>
</evidence>
<feature type="transmembrane region" description="Helical" evidence="6">
    <location>
        <begin position="335"/>
        <end position="357"/>
    </location>
</feature>
<comment type="caution">
    <text evidence="7">The sequence shown here is derived from an EMBL/GenBank/DDBJ whole genome shotgun (WGS) entry which is preliminary data.</text>
</comment>
<dbReference type="Proteomes" id="UP000178583">
    <property type="component" value="Unassembled WGS sequence"/>
</dbReference>
<evidence type="ECO:0000313" key="8">
    <source>
        <dbReference type="Proteomes" id="UP000178583"/>
    </source>
</evidence>
<dbReference type="EMBL" id="MEZY01000055">
    <property type="protein sequence ID" value="OGD62080.1"/>
    <property type="molecule type" value="Genomic_DNA"/>
</dbReference>
<dbReference type="PANTHER" id="PTHR30250:SF28">
    <property type="entry name" value="POLYSACCHARIDE BIOSYNTHESIS PROTEIN"/>
    <property type="match status" value="1"/>
</dbReference>
<dbReference type="Pfam" id="PF01943">
    <property type="entry name" value="Polysacc_synt"/>
    <property type="match status" value="1"/>
</dbReference>
<gene>
    <name evidence="7" type="ORF">A2215_00525</name>
</gene>
<feature type="transmembrane region" description="Helical" evidence="6">
    <location>
        <begin position="388"/>
        <end position="411"/>
    </location>
</feature>